<evidence type="ECO:0000256" key="1">
    <source>
        <dbReference type="ARBA" id="ARBA00010552"/>
    </source>
</evidence>
<dbReference type="PANTHER" id="PTHR11803:SF58">
    <property type="entry name" value="PROTEIN HMF1-RELATED"/>
    <property type="match status" value="1"/>
</dbReference>
<evidence type="ECO:0000313" key="2">
    <source>
        <dbReference type="EMBL" id="MDD0822898.1"/>
    </source>
</evidence>
<evidence type="ECO:0000313" key="3">
    <source>
        <dbReference type="Proteomes" id="UP001221909"/>
    </source>
</evidence>
<dbReference type="Gene3D" id="3.30.1330.40">
    <property type="entry name" value="RutC-like"/>
    <property type="match status" value="1"/>
</dbReference>
<dbReference type="PANTHER" id="PTHR11803">
    <property type="entry name" value="2-IMINOBUTANOATE/2-IMINOPROPANOATE DEAMINASE RIDA"/>
    <property type="match status" value="1"/>
</dbReference>
<dbReference type="EMBL" id="JAQSJE010000001">
    <property type="protein sequence ID" value="MDD0822898.1"/>
    <property type="molecule type" value="Genomic_DNA"/>
</dbReference>
<dbReference type="InterPro" id="IPR035959">
    <property type="entry name" value="RutC-like_sf"/>
</dbReference>
<sequence>MKMILPNQSKGHYTPAVQSNGMLYVSGQLPIDKSGNITGDIVQQTKQALHNLEQILKETGISKNDVVQCRLYIPDIAYWDSVNQEYANFFGEHKPARTIVPCRSLRSLHYNALIEIDAIAEMRKN</sequence>
<accession>A0ABT5MLM5</accession>
<dbReference type="RefSeq" id="WP_273748618.1">
    <property type="nucleotide sequence ID" value="NZ_JAQSJE010000001.1"/>
</dbReference>
<dbReference type="InterPro" id="IPR006175">
    <property type="entry name" value="YjgF/YER057c/UK114"/>
</dbReference>
<dbReference type="Proteomes" id="UP001221909">
    <property type="component" value="Unassembled WGS sequence"/>
</dbReference>
<name>A0ABT5MLM5_9PAST</name>
<comment type="caution">
    <text evidence="2">The sequence shown here is derived from an EMBL/GenBank/DDBJ whole genome shotgun (WGS) entry which is preliminary data.</text>
</comment>
<gene>
    <name evidence="2" type="ORF">PTQ27_00190</name>
</gene>
<proteinExistence type="inferred from homology"/>
<dbReference type="CDD" id="cd00448">
    <property type="entry name" value="YjgF_YER057c_UK114_family"/>
    <property type="match status" value="1"/>
</dbReference>
<reference evidence="2 3" key="1">
    <citation type="submission" date="2023-02" db="EMBL/GenBank/DDBJ databases">
        <title>Mannheimia cairiniae sp. nov., a novel species of Mannheimia obtained from moscovy ducks (Cairina moschata) and reclassification of Mannheimia ovis as heterotypic synonym of Mannheimia pernigra.</title>
        <authorList>
            <person name="Christensen H."/>
        </authorList>
    </citation>
    <scope>NUCLEOTIDE SEQUENCE [LARGE SCALE GENOMIC DNA]</scope>
    <source>
        <strain evidence="2 3">AT1</strain>
    </source>
</reference>
<organism evidence="2 3">
    <name type="scientific">Mannheimia cairinae</name>
    <dbReference type="NCBI Taxonomy" id="3025936"/>
    <lineage>
        <taxon>Bacteria</taxon>
        <taxon>Pseudomonadati</taxon>
        <taxon>Pseudomonadota</taxon>
        <taxon>Gammaproteobacteria</taxon>
        <taxon>Pasteurellales</taxon>
        <taxon>Pasteurellaceae</taxon>
        <taxon>Mannheimia</taxon>
    </lineage>
</organism>
<keyword evidence="3" id="KW-1185">Reference proteome</keyword>
<dbReference type="Pfam" id="PF01042">
    <property type="entry name" value="Ribonuc_L-PSP"/>
    <property type="match status" value="1"/>
</dbReference>
<dbReference type="SUPFAM" id="SSF55298">
    <property type="entry name" value="YjgF-like"/>
    <property type="match status" value="1"/>
</dbReference>
<protein>
    <submittedName>
        <fullName evidence="2">RidA family protein</fullName>
    </submittedName>
</protein>
<comment type="similarity">
    <text evidence="1">Belongs to the RutC family.</text>
</comment>